<evidence type="ECO:0000256" key="7">
    <source>
        <dbReference type="ARBA" id="ARBA00022824"/>
    </source>
</evidence>
<feature type="transmembrane region" description="Helical" evidence="10">
    <location>
        <begin position="326"/>
        <end position="342"/>
    </location>
</feature>
<keyword evidence="6 10" id="KW-0812">Transmembrane</keyword>
<feature type="transmembrane region" description="Helical" evidence="10">
    <location>
        <begin position="172"/>
        <end position="200"/>
    </location>
</feature>
<protein>
    <recommendedName>
        <fullName evidence="13">Glycosyltransferase RgtA/B/C/D-like domain-containing protein</fullName>
    </recommendedName>
</protein>
<comment type="pathway">
    <text evidence="2">Glycolipid biosynthesis; glycosylphosphatidylinositol-anchor biosynthesis.</text>
</comment>
<comment type="caution">
    <text evidence="11">The sequence shown here is derived from an EMBL/GenBank/DDBJ whole genome shotgun (WGS) entry which is preliminary data.</text>
</comment>
<evidence type="ECO:0000256" key="6">
    <source>
        <dbReference type="ARBA" id="ARBA00022692"/>
    </source>
</evidence>
<evidence type="ECO:0000256" key="9">
    <source>
        <dbReference type="ARBA" id="ARBA00023136"/>
    </source>
</evidence>
<reference evidence="11 12" key="2">
    <citation type="submission" date="2018-03" db="EMBL/GenBank/DDBJ databases">
        <title>The ancient ancestry and fast evolution of plastids.</title>
        <authorList>
            <person name="Moore K.R."/>
            <person name="Magnabosco C."/>
            <person name="Momper L."/>
            <person name="Gold D.A."/>
            <person name="Bosak T."/>
            <person name="Fournier G.P."/>
        </authorList>
    </citation>
    <scope>NUCLEOTIDE SEQUENCE [LARGE SCALE GENOMIC DNA]</scope>
    <source>
        <strain evidence="11 12">ULC18</strain>
    </source>
</reference>
<feature type="transmembrane region" description="Helical" evidence="10">
    <location>
        <begin position="303"/>
        <end position="320"/>
    </location>
</feature>
<dbReference type="GO" id="GO:0031501">
    <property type="term" value="C:mannosyltransferase complex"/>
    <property type="evidence" value="ECO:0007669"/>
    <property type="project" value="TreeGrafter"/>
</dbReference>
<dbReference type="PANTHER" id="PTHR12468">
    <property type="entry name" value="GPI MANNOSYLTRANSFERASE 2"/>
    <property type="match status" value="1"/>
</dbReference>
<dbReference type="GO" id="GO:0000009">
    <property type="term" value="F:alpha-1,6-mannosyltransferase activity"/>
    <property type="evidence" value="ECO:0007669"/>
    <property type="project" value="InterPro"/>
</dbReference>
<dbReference type="GO" id="GO:0004376">
    <property type="term" value="F:GPI mannosyltransferase activity"/>
    <property type="evidence" value="ECO:0007669"/>
    <property type="project" value="InterPro"/>
</dbReference>
<organism evidence="11 12">
    <name type="scientific">Stenomitos frigidus ULC18</name>
    <dbReference type="NCBI Taxonomy" id="2107698"/>
    <lineage>
        <taxon>Bacteria</taxon>
        <taxon>Bacillati</taxon>
        <taxon>Cyanobacteriota</taxon>
        <taxon>Cyanophyceae</taxon>
        <taxon>Leptolyngbyales</taxon>
        <taxon>Leptolyngbyaceae</taxon>
        <taxon>Stenomitos</taxon>
    </lineage>
</organism>
<feature type="transmembrane region" description="Helical" evidence="10">
    <location>
        <begin position="92"/>
        <end position="118"/>
    </location>
</feature>
<feature type="transmembrane region" description="Helical" evidence="10">
    <location>
        <begin position="373"/>
        <end position="389"/>
    </location>
</feature>
<reference evidence="12" key="1">
    <citation type="submission" date="2018-02" db="EMBL/GenBank/DDBJ databases">
        <authorList>
            <person name="Moore K."/>
            <person name="Momper L."/>
        </authorList>
    </citation>
    <scope>NUCLEOTIDE SEQUENCE [LARGE SCALE GENOMIC DNA]</scope>
    <source>
        <strain evidence="12">ULC18</strain>
    </source>
</reference>
<evidence type="ECO:0000256" key="8">
    <source>
        <dbReference type="ARBA" id="ARBA00022989"/>
    </source>
</evidence>
<dbReference type="Proteomes" id="UP000239576">
    <property type="component" value="Unassembled WGS sequence"/>
</dbReference>
<keyword evidence="3" id="KW-0337">GPI-anchor biosynthesis</keyword>
<proteinExistence type="predicted"/>
<evidence type="ECO:0000256" key="2">
    <source>
        <dbReference type="ARBA" id="ARBA00004687"/>
    </source>
</evidence>
<keyword evidence="9 10" id="KW-0472">Membrane</keyword>
<dbReference type="EMBL" id="PVWK01000160">
    <property type="protein sequence ID" value="PSB23651.1"/>
    <property type="molecule type" value="Genomic_DNA"/>
</dbReference>
<gene>
    <name evidence="11" type="ORF">C7B82_30765</name>
</gene>
<dbReference type="GO" id="GO:0006506">
    <property type="term" value="P:GPI anchor biosynthetic process"/>
    <property type="evidence" value="ECO:0007669"/>
    <property type="project" value="UniProtKB-UniPathway"/>
</dbReference>
<keyword evidence="8 10" id="KW-1133">Transmembrane helix</keyword>
<keyword evidence="12" id="KW-1185">Reference proteome</keyword>
<feature type="transmembrane region" description="Helical" evidence="10">
    <location>
        <begin position="278"/>
        <end position="296"/>
    </location>
</feature>
<dbReference type="GO" id="GO:0016020">
    <property type="term" value="C:membrane"/>
    <property type="evidence" value="ECO:0007669"/>
    <property type="project" value="GOC"/>
</dbReference>
<feature type="transmembrane region" description="Helical" evidence="10">
    <location>
        <begin position="130"/>
        <end position="152"/>
    </location>
</feature>
<keyword evidence="7" id="KW-0256">Endoplasmic reticulum</keyword>
<feature type="transmembrane region" description="Helical" evidence="10">
    <location>
        <begin position="207"/>
        <end position="226"/>
    </location>
</feature>
<sequence>MNYEKRMRRQPSGLTSLVFIVLCSRLLVFLLMLVVPALSSADPRVVQGWQAFANWDGVWYQKIATFGYEYIPDGHSHSVAFFPLFPLLSRSLMLLGLPFPIAGIMVSNLAFIGALLTVYAWTREQFNQTVAYWSVIVLAWCPLSLYGSLAYTEGLFLLLSTLSLRAFEKGHYVWAAGWGALTTATRITGVTLIPTFVWLAWRQRRSWLAYFAAFASGIGLMLYSSYCALKFGDSLIFLHVQAGFGHRSSISFDWFHWGQNLIYGAVGPVDWSNGRLKHPLHSVQLLCIGVAGFWVYRDRLKLHPMLFQGLSFLLLLWLWLLWGDGWIKTLAVFGGGSLLWHYRQQMKPILLTYGTFALLVVLFSGSIVSNDRYAYAIMPLSVAAGLLLADHPKIRTPLFLWAVVVLISFTIRFTENKWVA</sequence>
<dbReference type="PANTHER" id="PTHR12468:SF2">
    <property type="entry name" value="GPI MANNOSYLTRANSFERASE 2"/>
    <property type="match status" value="1"/>
</dbReference>
<keyword evidence="5" id="KW-0808">Transferase</keyword>
<evidence type="ECO:0000256" key="4">
    <source>
        <dbReference type="ARBA" id="ARBA00022676"/>
    </source>
</evidence>
<evidence type="ECO:0000256" key="3">
    <source>
        <dbReference type="ARBA" id="ARBA00022502"/>
    </source>
</evidence>
<evidence type="ECO:0008006" key="13">
    <source>
        <dbReference type="Google" id="ProtNLM"/>
    </source>
</evidence>
<accession>A0A2T1DTB5</accession>
<feature type="transmembrane region" description="Helical" evidence="10">
    <location>
        <begin position="396"/>
        <end position="414"/>
    </location>
</feature>
<evidence type="ECO:0000313" key="11">
    <source>
        <dbReference type="EMBL" id="PSB23651.1"/>
    </source>
</evidence>
<evidence type="ECO:0000256" key="1">
    <source>
        <dbReference type="ARBA" id="ARBA00004477"/>
    </source>
</evidence>
<feature type="transmembrane region" description="Helical" evidence="10">
    <location>
        <begin position="349"/>
        <end position="367"/>
    </location>
</feature>
<comment type="subcellular location">
    <subcellularLocation>
        <location evidence="1">Endoplasmic reticulum membrane</location>
        <topology evidence="1">Multi-pass membrane protein</topology>
    </subcellularLocation>
</comment>
<dbReference type="UniPathway" id="UPA00196"/>
<name>A0A2T1DTB5_9CYAN</name>
<dbReference type="AlphaFoldDB" id="A0A2T1DTB5"/>
<dbReference type="InterPro" id="IPR007315">
    <property type="entry name" value="PIG-V/Gpi18"/>
</dbReference>
<evidence type="ECO:0000256" key="5">
    <source>
        <dbReference type="ARBA" id="ARBA00022679"/>
    </source>
</evidence>
<keyword evidence="4" id="KW-0328">Glycosyltransferase</keyword>
<evidence type="ECO:0000313" key="12">
    <source>
        <dbReference type="Proteomes" id="UP000239576"/>
    </source>
</evidence>
<evidence type="ECO:0000256" key="10">
    <source>
        <dbReference type="SAM" id="Phobius"/>
    </source>
</evidence>